<proteinExistence type="predicted"/>
<dbReference type="EMBL" id="AMZH03002438">
    <property type="protein sequence ID" value="RRT75581.1"/>
    <property type="molecule type" value="Genomic_DNA"/>
</dbReference>
<protein>
    <submittedName>
        <fullName evidence="2">Uncharacterized protein</fullName>
    </submittedName>
</protein>
<reference evidence="2 3" key="1">
    <citation type="journal article" date="2014" name="Agronomy (Basel)">
        <title>A Draft Genome Sequence for Ensete ventricosum, the Drought-Tolerant Tree Against Hunger.</title>
        <authorList>
            <person name="Harrison J."/>
            <person name="Moore K.A."/>
            <person name="Paszkiewicz K."/>
            <person name="Jones T."/>
            <person name="Grant M."/>
            <person name="Ambacheew D."/>
            <person name="Muzemil S."/>
            <person name="Studholme D.J."/>
        </authorList>
    </citation>
    <scope>NUCLEOTIDE SEQUENCE [LARGE SCALE GENOMIC DNA]</scope>
</reference>
<accession>A0A427AHD1</accession>
<organism evidence="2 3">
    <name type="scientific">Ensete ventricosum</name>
    <name type="common">Abyssinian banana</name>
    <name type="synonym">Musa ensete</name>
    <dbReference type="NCBI Taxonomy" id="4639"/>
    <lineage>
        <taxon>Eukaryota</taxon>
        <taxon>Viridiplantae</taxon>
        <taxon>Streptophyta</taxon>
        <taxon>Embryophyta</taxon>
        <taxon>Tracheophyta</taxon>
        <taxon>Spermatophyta</taxon>
        <taxon>Magnoliopsida</taxon>
        <taxon>Liliopsida</taxon>
        <taxon>Zingiberales</taxon>
        <taxon>Musaceae</taxon>
        <taxon>Ensete</taxon>
    </lineage>
</organism>
<name>A0A427AHD1_ENSVE</name>
<gene>
    <name evidence="2" type="ORF">B296_00025216</name>
</gene>
<sequence length="97" mass="10854">MSLYRRGGSSFMIEATRELDYFSAYIRLREPDKLEDNIEGVEAGDRKGRGSDDESGGAQLPKNKVSVSKEVDSKECQNAVEADLPITKKWTHMQDNG</sequence>
<comment type="caution">
    <text evidence="2">The sequence shown here is derived from an EMBL/GenBank/DDBJ whole genome shotgun (WGS) entry which is preliminary data.</text>
</comment>
<dbReference type="Proteomes" id="UP000287651">
    <property type="component" value="Unassembled WGS sequence"/>
</dbReference>
<evidence type="ECO:0000313" key="3">
    <source>
        <dbReference type="Proteomes" id="UP000287651"/>
    </source>
</evidence>
<evidence type="ECO:0000256" key="1">
    <source>
        <dbReference type="SAM" id="MobiDB-lite"/>
    </source>
</evidence>
<evidence type="ECO:0000313" key="2">
    <source>
        <dbReference type="EMBL" id="RRT75581.1"/>
    </source>
</evidence>
<feature type="region of interest" description="Disordered" evidence="1">
    <location>
        <begin position="33"/>
        <end position="74"/>
    </location>
</feature>
<feature type="compositionally biased region" description="Basic and acidic residues" evidence="1">
    <location>
        <begin position="43"/>
        <end position="52"/>
    </location>
</feature>
<dbReference type="AlphaFoldDB" id="A0A427AHD1"/>